<dbReference type="SUPFAM" id="SSF53328">
    <property type="entry name" value="Formyltransferase"/>
    <property type="match status" value="1"/>
</dbReference>
<keyword evidence="4" id="KW-1185">Reference proteome</keyword>
<dbReference type="PANTHER" id="PTHR45527:SF1">
    <property type="entry name" value="FATTY ACID SYNTHASE"/>
    <property type="match status" value="1"/>
</dbReference>
<dbReference type="InterPro" id="IPR020845">
    <property type="entry name" value="AMP-binding_CS"/>
</dbReference>
<dbReference type="EMBL" id="JAPVOI010000005">
    <property type="protein sequence ID" value="MCZ4093231.1"/>
    <property type="molecule type" value="Genomic_DNA"/>
</dbReference>
<proteinExistence type="predicted"/>
<accession>A0ABT4KMQ6</accession>
<dbReference type="Gene3D" id="3.30.559.10">
    <property type="entry name" value="Chloramphenicol acetyltransferase-like domain"/>
    <property type="match status" value="1"/>
</dbReference>
<dbReference type="InterPro" id="IPR036477">
    <property type="entry name" value="Formyl_transf_N_sf"/>
</dbReference>
<dbReference type="Pfam" id="PF13193">
    <property type="entry name" value="AMP-binding_C"/>
    <property type="match status" value="1"/>
</dbReference>
<dbReference type="PROSITE" id="PS50075">
    <property type="entry name" value="CARRIER"/>
    <property type="match status" value="1"/>
</dbReference>
<dbReference type="InterPro" id="IPR036736">
    <property type="entry name" value="ACP-like_sf"/>
</dbReference>
<dbReference type="SUPFAM" id="SSF52777">
    <property type="entry name" value="CoA-dependent acyltransferases"/>
    <property type="match status" value="2"/>
</dbReference>
<dbReference type="Gene3D" id="3.30.559.30">
    <property type="entry name" value="Nonribosomal peptide synthetase, condensation domain"/>
    <property type="match status" value="1"/>
</dbReference>
<dbReference type="InterPro" id="IPR023213">
    <property type="entry name" value="CAT-like_dom_sf"/>
</dbReference>
<reference evidence="3" key="1">
    <citation type="submission" date="2022-10" db="EMBL/GenBank/DDBJ databases">
        <title>Whole genome sequencing of three plant growth promoting bacteria isolated from Vachellia tortilis subsp. raddiana in Morocco.</title>
        <authorList>
            <person name="Hnini M."/>
            <person name="Zouagui R."/>
            <person name="Zouagui H."/>
            <person name="Chemao Elfihri M.-W."/>
            <person name="Ibrahimi A."/>
            <person name="Sbabou L."/>
            <person name="Aurag J."/>
        </authorList>
    </citation>
    <scope>NUCLEOTIDE SEQUENCE</scope>
    <source>
        <strain evidence="3">LMR678</strain>
    </source>
</reference>
<dbReference type="CDD" id="cd08649">
    <property type="entry name" value="FMT_core_NRPS_like"/>
    <property type="match status" value="1"/>
</dbReference>
<evidence type="ECO:0000313" key="3">
    <source>
        <dbReference type="EMBL" id="MCZ4093231.1"/>
    </source>
</evidence>
<keyword evidence="1" id="KW-0479">Metal-binding</keyword>
<dbReference type="Pfam" id="PF00501">
    <property type="entry name" value="AMP-binding"/>
    <property type="match status" value="1"/>
</dbReference>
<gene>
    <name evidence="3" type="ORF">O3W52_25410</name>
</gene>
<feature type="domain" description="Carrier" evidence="2">
    <location>
        <begin position="1133"/>
        <end position="1207"/>
    </location>
</feature>
<dbReference type="InterPro" id="IPR025110">
    <property type="entry name" value="AMP-bd_C"/>
</dbReference>
<dbReference type="InterPro" id="IPR010071">
    <property type="entry name" value="AA_adenyl_dom"/>
</dbReference>
<dbReference type="NCBIfam" id="TIGR01733">
    <property type="entry name" value="AA-adenyl-dom"/>
    <property type="match status" value="1"/>
</dbReference>
<dbReference type="InterPro" id="IPR000873">
    <property type="entry name" value="AMP-dep_synth/lig_dom"/>
</dbReference>
<evidence type="ECO:0000259" key="2">
    <source>
        <dbReference type="PROSITE" id="PS50075"/>
    </source>
</evidence>
<dbReference type="Gene3D" id="3.40.50.980">
    <property type="match status" value="2"/>
</dbReference>
<evidence type="ECO:0000313" key="4">
    <source>
        <dbReference type="Proteomes" id="UP001079430"/>
    </source>
</evidence>
<dbReference type="Gene3D" id="2.30.38.10">
    <property type="entry name" value="Luciferase, Domain 3"/>
    <property type="match status" value="1"/>
</dbReference>
<dbReference type="Pfam" id="PF00668">
    <property type="entry name" value="Condensation"/>
    <property type="match status" value="1"/>
</dbReference>
<dbReference type="InterPro" id="IPR009081">
    <property type="entry name" value="PP-bd_ACP"/>
</dbReference>
<dbReference type="SUPFAM" id="SSF56801">
    <property type="entry name" value="Acetyl-CoA synthetase-like"/>
    <property type="match status" value="1"/>
</dbReference>
<protein>
    <submittedName>
        <fullName evidence="3">Amino acid adenylation domain-containing protein</fullName>
    </submittedName>
</protein>
<dbReference type="Pfam" id="PF00551">
    <property type="entry name" value="Formyl_trans_N"/>
    <property type="match status" value="1"/>
</dbReference>
<dbReference type="InterPro" id="IPR002376">
    <property type="entry name" value="Formyl_transf_N"/>
</dbReference>
<dbReference type="Proteomes" id="UP001079430">
    <property type="component" value="Unassembled WGS sequence"/>
</dbReference>
<dbReference type="Gene3D" id="1.10.1200.10">
    <property type="entry name" value="ACP-like"/>
    <property type="match status" value="1"/>
</dbReference>
<dbReference type="Gene3D" id="3.40.50.12230">
    <property type="match status" value="1"/>
</dbReference>
<dbReference type="InterPro" id="IPR045851">
    <property type="entry name" value="AMP-bd_C_sf"/>
</dbReference>
<dbReference type="SUPFAM" id="SSF47336">
    <property type="entry name" value="ACP-like"/>
    <property type="match status" value="1"/>
</dbReference>
<dbReference type="PROSITE" id="PS00455">
    <property type="entry name" value="AMP_BINDING"/>
    <property type="match status" value="1"/>
</dbReference>
<comment type="caution">
    <text evidence="3">The sequence shown here is derived from an EMBL/GenBank/DDBJ whole genome shotgun (WGS) entry which is preliminary data.</text>
</comment>
<dbReference type="Pfam" id="PF00550">
    <property type="entry name" value="PP-binding"/>
    <property type="match status" value="1"/>
</dbReference>
<dbReference type="Gene3D" id="3.30.300.30">
    <property type="match status" value="1"/>
</dbReference>
<sequence length="1389" mass="152670">MIDLSLPESSNSYDGRSQDLRYSSTTSTLSVIFVGGGTLSIRCAQLAKEIGYSVPAVLPTDDVFRTWATHVGIRCFDNVEQTYEFLCDVNVDLIFSVVNPVILPPHLLEQARVGAFNYHDSPLPRYAGTHATSWAILAQESQYAISWHHMDPGIDAGNVVVQCPVPIASTDTALTLNLKCYDAAIEGFRALLAKIARADLQGRPQQLANRTYFARKQRPIAAGCLRWNQSAQELSAIARGLDFGPYHPNPLCLPKVVVGEDAVPVRRLEVSTRSSGYQSGSLLEIHPDHWSVATETEDVDLWFGAPNGPFVNAIALAERFCLNVGDRLAILSDDQASSITTISEALAPKESFWLRRLETFKPSQLPYVSSLPGEQPPKWHTSSWHNIDALAEFSPTDRVECLLSAWLIYLARTQGEAELQLGWRPVFDKTQIEERLAQKLIASIVPMELTIDINHGFSELRAMVAAECVLLRRNASFARDLIARSPALSGVKALQLSQPWPIGVMVTMSHGPSVDELGSNPESQMNLPGSLLTLEINAVDGSFRWHIDENRWAPEKIGNVTQHLENFLSVATLNPQQPVGRIELLSAEERGYLLEDLNRTEVEYPSELCVHELFEAQVRRAPDAVALVFEAQSISYGELNAQANRLAHHLIDLGVKPDQPVAICLKRSPAMVVGLLAILKAGGAYVPLDPAYPGARLRQVLDDAAPRLLLCDAAGREALGAEAIASLSVIDFSGGELSWAHQSADDPDPHALGLTARHLAYVIYTSGSTGTPKGVMVEHQHLSNYLQWSNRSFYQRTSNGSPVTHSMSFDGIVTTLFGPLLAGTKLHLLDPAVQINSLAESKDGQTFDLVKVTPSHLSMLNKTMHDDEEEAPTKALMVGGEALVPADMQFWQRRFPNVRLINHFGPTEATVGCAAFEITGDLEGITSIPIGRPISNTRLYVLDDHGQPVPFGAVGELYIGGAGVARGYLNRPELTAERFIASAFVEGDRLYRTGDLARYLPDGNLEFLGRNDEQVKIRGFRIEPGEIAARLCEHERVREAVVVARDDRAGDKRLVAYVVCALQDGDEAGARDEDPGALAGALRAHLGGLLPDYMVPAAFVRLEALPLTPNGKLDRKALPAPDDDAYARTAYEAPQGEVETLLAGIWAELLGIERVGRHDNFFELGGHSLLAVQLMERLRRQSLGVEVRTLFARPVLCDLAASLGSHHEVIVPANRISEESTAITPQMLPLIDLTQEEIDRIVSTVPGDVGNIQDIYGLSPLQDGILFHHLLATEGDPYLLVSQMAFADRGLLDRYLAAVQQVVDRHDILRTAFAWQGLSSPAQVVWRKAPLDVFEVELDKDGGPGHEQLRRRFDPRHYRIDLGRAPLMRFVIAREPGSERWLLWCCGII</sequence>
<dbReference type="PANTHER" id="PTHR45527">
    <property type="entry name" value="NONRIBOSOMAL PEPTIDE SYNTHETASE"/>
    <property type="match status" value="1"/>
</dbReference>
<dbReference type="CDD" id="cd08700">
    <property type="entry name" value="FMT_C_OzmH_like"/>
    <property type="match status" value="1"/>
</dbReference>
<dbReference type="CDD" id="cd05930">
    <property type="entry name" value="A_NRPS"/>
    <property type="match status" value="1"/>
</dbReference>
<organism evidence="3 4">
    <name type="scientific">Sinorhizobium psoraleae</name>
    <dbReference type="NCBI Taxonomy" id="520838"/>
    <lineage>
        <taxon>Bacteria</taxon>
        <taxon>Pseudomonadati</taxon>
        <taxon>Pseudomonadota</taxon>
        <taxon>Alphaproteobacteria</taxon>
        <taxon>Hyphomicrobiales</taxon>
        <taxon>Rhizobiaceae</taxon>
        <taxon>Sinorhizobium/Ensifer group</taxon>
        <taxon>Sinorhizobium</taxon>
    </lineage>
</organism>
<evidence type="ECO:0000256" key="1">
    <source>
        <dbReference type="ARBA" id="ARBA00022723"/>
    </source>
</evidence>
<name>A0ABT4KMQ6_9HYPH</name>
<dbReference type="InterPro" id="IPR001242">
    <property type="entry name" value="Condensation_dom"/>
</dbReference>